<feature type="domain" description="Methylguanine DNA methyltransferase ribonuclease-like" evidence="11">
    <location>
        <begin position="3"/>
        <end position="67"/>
    </location>
</feature>
<comment type="catalytic activity">
    <reaction evidence="8 9">
        <text>a 6-O-methyl-2'-deoxyguanosine in DNA + L-cysteinyl-[protein] = S-methyl-L-cysteinyl-[protein] + a 2'-deoxyguanosine in DNA</text>
        <dbReference type="Rhea" id="RHEA:24000"/>
        <dbReference type="Rhea" id="RHEA-COMP:10131"/>
        <dbReference type="Rhea" id="RHEA-COMP:10132"/>
        <dbReference type="Rhea" id="RHEA-COMP:11367"/>
        <dbReference type="Rhea" id="RHEA-COMP:11368"/>
        <dbReference type="ChEBI" id="CHEBI:29950"/>
        <dbReference type="ChEBI" id="CHEBI:82612"/>
        <dbReference type="ChEBI" id="CHEBI:85445"/>
        <dbReference type="ChEBI" id="CHEBI:85448"/>
        <dbReference type="EC" id="2.1.1.63"/>
    </reaction>
</comment>
<dbReference type="Gene3D" id="3.30.160.70">
    <property type="entry name" value="Methylated DNA-protein cysteine methyltransferase domain"/>
    <property type="match status" value="1"/>
</dbReference>
<dbReference type="PANTHER" id="PTHR10815">
    <property type="entry name" value="METHYLATED-DNA--PROTEIN-CYSTEINE METHYLTRANSFERASE"/>
    <property type="match status" value="1"/>
</dbReference>
<evidence type="ECO:0000256" key="1">
    <source>
        <dbReference type="ARBA" id="ARBA00001286"/>
    </source>
</evidence>
<dbReference type="GO" id="GO:0006307">
    <property type="term" value="P:DNA alkylation repair"/>
    <property type="evidence" value="ECO:0007669"/>
    <property type="project" value="UniProtKB-UniRule"/>
</dbReference>
<dbReference type="Proteomes" id="UP001165413">
    <property type="component" value="Unassembled WGS sequence"/>
</dbReference>
<dbReference type="HAMAP" id="MF_00772">
    <property type="entry name" value="OGT"/>
    <property type="match status" value="1"/>
</dbReference>
<dbReference type="PROSITE" id="PS00374">
    <property type="entry name" value="MGMT"/>
    <property type="match status" value="1"/>
</dbReference>
<dbReference type="NCBIfam" id="TIGR00589">
    <property type="entry name" value="ogt"/>
    <property type="match status" value="1"/>
</dbReference>
<dbReference type="Gene3D" id="1.10.10.10">
    <property type="entry name" value="Winged helix-like DNA-binding domain superfamily/Winged helix DNA-binding domain"/>
    <property type="match status" value="1"/>
</dbReference>
<sequence>MTYLQYMQTELSWLCISANADGLTAVEFCSAPTDSVEAQPNQHTQQACTELAAYFAGSLHEFTVPLAAQGTHFQHSVWSALGTIPFGQTCSYLDIATKINNPKGVRAVGLANGKNPIAIIVPCHRVIGKNGKLTGYASGLDNKSWLLEHEAKYA</sequence>
<dbReference type="Pfam" id="PF01035">
    <property type="entry name" value="DNA_binding_1"/>
    <property type="match status" value="1"/>
</dbReference>
<evidence type="ECO:0000256" key="3">
    <source>
        <dbReference type="ARBA" id="ARBA00022490"/>
    </source>
</evidence>
<evidence type="ECO:0000259" key="11">
    <source>
        <dbReference type="Pfam" id="PF02870"/>
    </source>
</evidence>
<protein>
    <recommendedName>
        <fullName evidence="9">Methylated-DNA--protein-cysteine methyltransferase</fullName>
        <ecNumber evidence="9">2.1.1.63</ecNumber>
    </recommendedName>
    <alternativeName>
        <fullName evidence="9">6-O-methylguanine-DNA methyltransferase</fullName>
        <shortName evidence="9">MGMT</shortName>
    </alternativeName>
    <alternativeName>
        <fullName evidence="9">O-6-methylguanine-DNA-alkyltransferase</fullName>
    </alternativeName>
</protein>
<comment type="miscellaneous">
    <text evidence="9">This enzyme catalyzes only one turnover and therefore is not strictly catalytic. According to one definition, an enzyme is a biocatalyst that acts repeatedly and over many reaction cycles.</text>
</comment>
<dbReference type="InterPro" id="IPR036631">
    <property type="entry name" value="MGMT_N_sf"/>
</dbReference>
<keyword evidence="6 9" id="KW-0227">DNA damage</keyword>
<dbReference type="AlphaFoldDB" id="A0AA42BL33"/>
<comment type="catalytic activity">
    <reaction evidence="1 9">
        <text>a 4-O-methyl-thymidine in DNA + L-cysteinyl-[protein] = a thymidine in DNA + S-methyl-L-cysteinyl-[protein]</text>
        <dbReference type="Rhea" id="RHEA:53428"/>
        <dbReference type="Rhea" id="RHEA-COMP:10131"/>
        <dbReference type="Rhea" id="RHEA-COMP:10132"/>
        <dbReference type="Rhea" id="RHEA-COMP:13555"/>
        <dbReference type="Rhea" id="RHEA-COMP:13556"/>
        <dbReference type="ChEBI" id="CHEBI:29950"/>
        <dbReference type="ChEBI" id="CHEBI:82612"/>
        <dbReference type="ChEBI" id="CHEBI:137386"/>
        <dbReference type="ChEBI" id="CHEBI:137387"/>
        <dbReference type="EC" id="2.1.1.63"/>
    </reaction>
</comment>
<dbReference type="FunFam" id="1.10.10.10:FF:000214">
    <property type="entry name" value="Methylated-DNA--protein-cysteine methyltransferase"/>
    <property type="match status" value="1"/>
</dbReference>
<keyword evidence="13" id="KW-1185">Reference proteome</keyword>
<evidence type="ECO:0000313" key="12">
    <source>
        <dbReference type="EMBL" id="MCP3428423.1"/>
    </source>
</evidence>
<feature type="active site" description="Nucleophile; methyl group acceptor" evidence="9">
    <location>
        <position position="123"/>
    </location>
</feature>
<evidence type="ECO:0000256" key="9">
    <source>
        <dbReference type="HAMAP-Rule" id="MF_00772"/>
    </source>
</evidence>
<evidence type="ECO:0000256" key="4">
    <source>
        <dbReference type="ARBA" id="ARBA00022603"/>
    </source>
</evidence>
<keyword evidence="4 9" id="KW-0489">Methyltransferase</keyword>
<dbReference type="RefSeq" id="WP_254099692.1">
    <property type="nucleotide sequence ID" value="NZ_JANATA010000007.1"/>
</dbReference>
<name>A0AA42BL33_9ALTE</name>
<reference evidence="12" key="1">
    <citation type="submission" date="2022-07" db="EMBL/GenBank/DDBJ databases">
        <title>Characterization of the Novel Bacterium Alteromonas immobilis LMIT006 and Alteromonas gregis LMIT007.</title>
        <authorList>
            <person name="Lin X."/>
        </authorList>
    </citation>
    <scope>NUCLEOTIDE SEQUENCE</scope>
    <source>
        <strain evidence="12">LMIT007</strain>
    </source>
</reference>
<evidence type="ECO:0000256" key="6">
    <source>
        <dbReference type="ARBA" id="ARBA00022763"/>
    </source>
</evidence>
<evidence type="ECO:0000259" key="10">
    <source>
        <dbReference type="Pfam" id="PF01035"/>
    </source>
</evidence>
<dbReference type="GO" id="GO:0003908">
    <property type="term" value="F:methylated-DNA-[protein]-cysteine S-methyltransferase activity"/>
    <property type="evidence" value="ECO:0007669"/>
    <property type="project" value="UniProtKB-UniRule"/>
</dbReference>
<evidence type="ECO:0000256" key="7">
    <source>
        <dbReference type="ARBA" id="ARBA00023204"/>
    </source>
</evidence>
<organism evidence="12 13">
    <name type="scientific">Opacimonas viscosa</name>
    <dbReference type="NCBI Taxonomy" id="2961944"/>
    <lineage>
        <taxon>Bacteria</taxon>
        <taxon>Pseudomonadati</taxon>
        <taxon>Pseudomonadota</taxon>
        <taxon>Gammaproteobacteria</taxon>
        <taxon>Alteromonadales</taxon>
        <taxon>Alteromonadaceae</taxon>
        <taxon>Opacimonas</taxon>
    </lineage>
</organism>
<feature type="domain" description="Methylated-DNA-[protein]-cysteine S-methyltransferase DNA binding" evidence="10">
    <location>
        <begin position="73"/>
        <end position="151"/>
    </location>
</feature>
<accession>A0AA42BL33</accession>
<dbReference type="InterPro" id="IPR023546">
    <property type="entry name" value="MGMT"/>
</dbReference>
<keyword evidence="3 9" id="KW-0963">Cytoplasm</keyword>
<dbReference type="Pfam" id="PF02870">
    <property type="entry name" value="Methyltransf_1N"/>
    <property type="match status" value="1"/>
</dbReference>
<dbReference type="SUPFAM" id="SSF46767">
    <property type="entry name" value="Methylated DNA-protein cysteine methyltransferase, C-terminal domain"/>
    <property type="match status" value="1"/>
</dbReference>
<comment type="caution">
    <text evidence="12">The sequence shown here is derived from an EMBL/GenBank/DDBJ whole genome shotgun (WGS) entry which is preliminary data.</text>
</comment>
<dbReference type="InterPro" id="IPR036388">
    <property type="entry name" value="WH-like_DNA-bd_sf"/>
</dbReference>
<keyword evidence="5 9" id="KW-0808">Transferase</keyword>
<comment type="function">
    <text evidence="9">Involved in the cellular defense against the biological effects of O6-methylguanine (O6-MeG) and O4-methylthymine (O4-MeT) in DNA. Repairs the methylated nucleobase in DNA by stoichiometrically transferring the methyl group to a cysteine residue in the enzyme. This is a suicide reaction: the enzyme is irreversibly inactivated.</text>
</comment>
<dbReference type="PANTHER" id="PTHR10815:SF5">
    <property type="entry name" value="METHYLATED-DNA--PROTEIN-CYSTEINE METHYLTRANSFERASE"/>
    <property type="match status" value="1"/>
</dbReference>
<dbReference type="InterPro" id="IPR014048">
    <property type="entry name" value="MethylDNA_cys_MeTrfase_DNA-bd"/>
</dbReference>
<gene>
    <name evidence="12" type="ORF">NLF92_05630</name>
</gene>
<evidence type="ECO:0000256" key="2">
    <source>
        <dbReference type="ARBA" id="ARBA00008711"/>
    </source>
</evidence>
<comment type="similarity">
    <text evidence="2 9">Belongs to the MGMT family.</text>
</comment>
<dbReference type="GO" id="GO:0005737">
    <property type="term" value="C:cytoplasm"/>
    <property type="evidence" value="ECO:0007669"/>
    <property type="project" value="UniProtKB-SubCell"/>
</dbReference>
<evidence type="ECO:0000256" key="8">
    <source>
        <dbReference type="ARBA" id="ARBA00049348"/>
    </source>
</evidence>
<dbReference type="EC" id="2.1.1.63" evidence="9"/>
<dbReference type="InterPro" id="IPR036217">
    <property type="entry name" value="MethylDNA_cys_MeTrfase_DNAb"/>
</dbReference>
<dbReference type="InterPro" id="IPR008332">
    <property type="entry name" value="MethylG_MeTrfase_N"/>
</dbReference>
<keyword evidence="7 9" id="KW-0234">DNA repair</keyword>
<dbReference type="EMBL" id="JANATA010000007">
    <property type="protein sequence ID" value="MCP3428423.1"/>
    <property type="molecule type" value="Genomic_DNA"/>
</dbReference>
<dbReference type="GO" id="GO:0032259">
    <property type="term" value="P:methylation"/>
    <property type="evidence" value="ECO:0007669"/>
    <property type="project" value="UniProtKB-KW"/>
</dbReference>
<dbReference type="CDD" id="cd06445">
    <property type="entry name" value="ATase"/>
    <property type="match status" value="1"/>
</dbReference>
<dbReference type="SUPFAM" id="SSF53155">
    <property type="entry name" value="Methylated DNA-protein cysteine methyltransferase domain"/>
    <property type="match status" value="1"/>
</dbReference>
<evidence type="ECO:0000313" key="13">
    <source>
        <dbReference type="Proteomes" id="UP001165413"/>
    </source>
</evidence>
<comment type="subcellular location">
    <subcellularLocation>
        <location evidence="9">Cytoplasm</location>
    </subcellularLocation>
</comment>
<proteinExistence type="inferred from homology"/>
<evidence type="ECO:0000256" key="5">
    <source>
        <dbReference type="ARBA" id="ARBA00022679"/>
    </source>
</evidence>
<dbReference type="InterPro" id="IPR001497">
    <property type="entry name" value="MethylDNA_cys_MeTrfase_AS"/>
</dbReference>